<dbReference type="eggNOG" id="KOG0672">
    <property type="taxonomic scope" value="Eukaryota"/>
</dbReference>
<dbReference type="EMBL" id="HE806318">
    <property type="protein sequence ID" value="CCH59904.1"/>
    <property type="molecule type" value="Genomic_DNA"/>
</dbReference>
<dbReference type="InterPro" id="IPR016024">
    <property type="entry name" value="ARM-type_fold"/>
</dbReference>
<proteinExistence type="inferred from homology"/>
<dbReference type="GO" id="GO:0010181">
    <property type="term" value="F:FMN binding"/>
    <property type="evidence" value="ECO:0007669"/>
    <property type="project" value="TreeGrafter"/>
</dbReference>
<dbReference type="GeneID" id="14494872"/>
<dbReference type="GO" id="GO:1990143">
    <property type="term" value="C:CoA-synthesizing protein complex"/>
    <property type="evidence" value="ECO:0007669"/>
    <property type="project" value="EnsemblFungi"/>
</dbReference>
<reference evidence="5 6" key="1">
    <citation type="journal article" date="2011" name="Proc. Natl. Acad. Sci. U.S.A.">
        <title>Evolutionary erosion of yeast sex chromosomes by mating-type switching accidents.</title>
        <authorList>
            <person name="Gordon J.L."/>
            <person name="Armisen D."/>
            <person name="Proux-Wera E."/>
            <person name="Oheigeartaigh S.S."/>
            <person name="Byrne K.P."/>
            <person name="Wolfe K.H."/>
        </authorList>
    </citation>
    <scope>NUCLEOTIDE SEQUENCE [LARGE SCALE GENOMIC DNA]</scope>
    <source>
        <strain evidence="6">ATCC 34711 / CBS 6284 / DSM 70876 / NBRC 10599 / NRRL Y-10934 / UCD 77-7</strain>
    </source>
</reference>
<dbReference type="PANTHER" id="PTHR14359">
    <property type="entry name" value="HOMO-OLIGOMERIC FLAVIN CONTAINING CYS DECARBOXYLASE FAMILY"/>
    <property type="match status" value="1"/>
</dbReference>
<evidence type="ECO:0000313" key="6">
    <source>
        <dbReference type="Proteomes" id="UP000002866"/>
    </source>
</evidence>
<dbReference type="OrthoDB" id="1532798at2759"/>
<feature type="domain" description="Flavoprotein" evidence="4">
    <location>
        <begin position="389"/>
        <end position="569"/>
    </location>
</feature>
<feature type="compositionally biased region" description="Polar residues" evidence="3">
    <location>
        <begin position="13"/>
        <end position="34"/>
    </location>
</feature>
<evidence type="ECO:0000256" key="3">
    <source>
        <dbReference type="SAM" id="MobiDB-lite"/>
    </source>
</evidence>
<dbReference type="GO" id="GO:0015937">
    <property type="term" value="P:coenzyme A biosynthetic process"/>
    <property type="evidence" value="ECO:0007669"/>
    <property type="project" value="UniProtKB-KW"/>
</dbReference>
<organism evidence="5 6">
    <name type="scientific">Henningerozyma blattae (strain ATCC 34711 / CBS 6284 / DSM 70876 / NBRC 10599 / NRRL Y-10934 / UCD 77-7)</name>
    <name type="common">Yeast</name>
    <name type="synonym">Tetrapisispora blattae</name>
    <dbReference type="NCBI Taxonomy" id="1071380"/>
    <lineage>
        <taxon>Eukaryota</taxon>
        <taxon>Fungi</taxon>
        <taxon>Dikarya</taxon>
        <taxon>Ascomycota</taxon>
        <taxon>Saccharomycotina</taxon>
        <taxon>Saccharomycetes</taxon>
        <taxon>Saccharomycetales</taxon>
        <taxon>Saccharomycetaceae</taxon>
        <taxon>Henningerozyma</taxon>
    </lineage>
</organism>
<dbReference type="KEGG" id="tbl:TBLA_0C00900"/>
<feature type="region of interest" description="Disordered" evidence="3">
    <location>
        <begin position="1"/>
        <end position="35"/>
    </location>
</feature>
<dbReference type="RefSeq" id="XP_004179423.1">
    <property type="nucleotide sequence ID" value="XM_004179375.1"/>
</dbReference>
<comment type="similarity">
    <text evidence="2">Belongs to the HFCD (homooligomeric flavin containing Cys decarboxylase) superfamily.</text>
</comment>
<dbReference type="STRING" id="1071380.I2H0K2"/>
<evidence type="ECO:0000256" key="1">
    <source>
        <dbReference type="ARBA" id="ARBA00022993"/>
    </source>
</evidence>
<feature type="compositionally biased region" description="Acidic residues" evidence="3">
    <location>
        <begin position="584"/>
        <end position="635"/>
    </location>
</feature>
<feature type="region of interest" description="Disordered" evidence="3">
    <location>
        <begin position="584"/>
        <end position="649"/>
    </location>
</feature>
<sequence length="649" mass="71351">MISSEQSKETSRPRQGSAPTIQFNHQSQSNTSAANIIPQPVSILTSRNSSLTSTNKSNNGGNSGIGPTSPNGSTTNTTPKTNKMSSSSITDLHNYKMNCTSPNVTLLNTSSNANNKSSSTTNLMNINIVNPASNLAGNPSTNPSSWVPYECKNNGGTVVSFTSDDPKKKQPHHRYSISSKPSKNTTNSSSNATSPNNSFTDLSNLPSNNNVNISPNTNLSLNSISISSTTPEIYPHIIDKVLNSTSSATATTSNLSDDFELNSCSKDLSNNKLDMNTVFKDNTSINDKGNNDEDEVDKNSIVHMPGDFVYFDMKKSTLEETTQTNKNKVCTTSVVIPSTTAATTTTTVTTAKQLHGTNMNSNKRKVIQPPESQIPFMEYFTKEDDRKIHILIAASGSVATIKVPMIIDKLFKIYTPEKVSIQLIVTKPAEHFLRGLKLSTHVKIWREEDEWSHSKKITDPILHHELRKWADIFVIAPLSANTLAKMANGICNNLLTSVFIGWPTSVPILAAPAMNTFMYCNPMTKKHLRILEEDYTFITILRPVEKVLVCGDIGMGGMREWNEIVEIIRGKILEIKKLRESEGDENIIDIPEDNEDDTADVECDDENEDDDSDVVDEPDSEDDDDESDDDDDESDIETHSLNVVNIGND</sequence>
<dbReference type="SUPFAM" id="SSF52507">
    <property type="entry name" value="Homo-oligomeric flavin-containing Cys decarboxylases, HFCD"/>
    <property type="match status" value="1"/>
</dbReference>
<dbReference type="InParanoid" id="I2H0K2"/>
<evidence type="ECO:0000256" key="2">
    <source>
        <dbReference type="ARBA" id="ARBA00038350"/>
    </source>
</evidence>
<feature type="region of interest" description="Disordered" evidence="3">
    <location>
        <begin position="160"/>
        <end position="203"/>
    </location>
</feature>
<accession>I2H0K2</accession>
<dbReference type="SUPFAM" id="SSF48371">
    <property type="entry name" value="ARM repeat"/>
    <property type="match status" value="1"/>
</dbReference>
<dbReference type="InterPro" id="IPR003382">
    <property type="entry name" value="Flavoprotein"/>
</dbReference>
<feature type="compositionally biased region" description="Polar residues" evidence="3">
    <location>
        <begin position="639"/>
        <end position="649"/>
    </location>
</feature>
<dbReference type="GO" id="GO:0042802">
    <property type="term" value="F:identical protein binding"/>
    <property type="evidence" value="ECO:0007669"/>
    <property type="project" value="EnsemblFungi"/>
</dbReference>
<dbReference type="GO" id="GO:0004633">
    <property type="term" value="F:phosphopantothenoylcysteine decarboxylase activity"/>
    <property type="evidence" value="ECO:0007669"/>
    <property type="project" value="EnsemblFungi"/>
</dbReference>
<keyword evidence="1" id="KW-0173">Coenzyme A biosynthesis</keyword>
<dbReference type="OMA" id="EPILHHE"/>
<dbReference type="Proteomes" id="UP000002866">
    <property type="component" value="Chromosome 3"/>
</dbReference>
<protein>
    <recommendedName>
        <fullName evidence="4">Flavoprotein domain-containing protein</fullName>
    </recommendedName>
</protein>
<dbReference type="HOGENOM" id="CLU_014402_2_0_1"/>
<dbReference type="GO" id="GO:0071513">
    <property type="term" value="C:phosphopantothenoylcysteine decarboxylase complex"/>
    <property type="evidence" value="ECO:0007669"/>
    <property type="project" value="EnsemblFungi"/>
</dbReference>
<feature type="region of interest" description="Disordered" evidence="3">
    <location>
        <begin position="48"/>
        <end position="87"/>
    </location>
</feature>
<dbReference type="InterPro" id="IPR036551">
    <property type="entry name" value="Flavin_trans-like"/>
</dbReference>
<feature type="compositionally biased region" description="Basic and acidic residues" evidence="3">
    <location>
        <begin position="1"/>
        <end position="12"/>
    </location>
</feature>
<evidence type="ECO:0000259" key="4">
    <source>
        <dbReference type="Pfam" id="PF02441"/>
    </source>
</evidence>
<evidence type="ECO:0000313" key="5">
    <source>
        <dbReference type="EMBL" id="CCH59904.1"/>
    </source>
</evidence>
<name>I2H0K2_HENB6</name>
<dbReference type="Pfam" id="PF02441">
    <property type="entry name" value="Flavoprotein"/>
    <property type="match status" value="1"/>
</dbReference>
<dbReference type="PANTHER" id="PTHR14359:SF6">
    <property type="entry name" value="PHOSPHOPANTOTHENOYLCYSTEINE DECARBOXYLASE"/>
    <property type="match status" value="1"/>
</dbReference>
<dbReference type="Gene3D" id="3.40.50.1950">
    <property type="entry name" value="Flavin prenyltransferase-like"/>
    <property type="match status" value="1"/>
</dbReference>
<keyword evidence="6" id="KW-1185">Reference proteome</keyword>
<gene>
    <name evidence="5" type="primary">TBLA0C00900</name>
    <name evidence="5" type="ORF">TBLA_0C00900</name>
</gene>
<dbReference type="AlphaFoldDB" id="I2H0K2"/>
<feature type="compositionally biased region" description="Low complexity" evidence="3">
    <location>
        <begin position="176"/>
        <end position="203"/>
    </location>
</feature>